<reference evidence="5 6" key="1">
    <citation type="journal article" date="2013" name="Antonie Van Leeuwenhoek">
        <title>Actinoplanes hulinensis sp. nov., a novel actinomycete isolated from soybean root (Glycine max (L.) Merr).</title>
        <authorList>
            <person name="Shen Y."/>
            <person name="Liu C."/>
            <person name="Wang X."/>
            <person name="Zhao J."/>
            <person name="Jia F."/>
            <person name="Zhang Y."/>
            <person name="Wang L."/>
            <person name="Yang D."/>
            <person name="Xiang W."/>
        </authorList>
    </citation>
    <scope>NUCLEOTIDE SEQUENCE [LARGE SCALE GENOMIC DNA]</scope>
    <source>
        <strain evidence="5 6">NEAU-M9</strain>
    </source>
</reference>
<keyword evidence="2" id="KW-0238">DNA-binding</keyword>
<dbReference type="RefSeq" id="WP_220143265.1">
    <property type="nucleotide sequence ID" value="NZ_JAHXZI010000003.1"/>
</dbReference>
<dbReference type="InterPro" id="IPR009057">
    <property type="entry name" value="Homeodomain-like_sf"/>
</dbReference>
<dbReference type="Proteomes" id="UP001519863">
    <property type="component" value="Unassembled WGS sequence"/>
</dbReference>
<dbReference type="Pfam" id="PF12833">
    <property type="entry name" value="HTH_18"/>
    <property type="match status" value="1"/>
</dbReference>
<dbReference type="Pfam" id="PF14525">
    <property type="entry name" value="AraC_binding_2"/>
    <property type="match status" value="1"/>
</dbReference>
<keyword evidence="6" id="KW-1185">Reference proteome</keyword>
<dbReference type="PANTHER" id="PTHR46796">
    <property type="entry name" value="HTH-TYPE TRANSCRIPTIONAL ACTIVATOR RHAS-RELATED"/>
    <property type="match status" value="1"/>
</dbReference>
<dbReference type="SUPFAM" id="SSF46689">
    <property type="entry name" value="Homeodomain-like"/>
    <property type="match status" value="1"/>
</dbReference>
<accession>A0ABS7AYG1</accession>
<dbReference type="SMART" id="SM00342">
    <property type="entry name" value="HTH_ARAC"/>
    <property type="match status" value="1"/>
</dbReference>
<comment type="caution">
    <text evidence="5">The sequence shown here is derived from an EMBL/GenBank/DDBJ whole genome shotgun (WGS) entry which is preliminary data.</text>
</comment>
<dbReference type="EMBL" id="JAHXZI010000003">
    <property type="protein sequence ID" value="MBW6433766.1"/>
    <property type="molecule type" value="Genomic_DNA"/>
</dbReference>
<keyword evidence="3" id="KW-0804">Transcription</keyword>
<gene>
    <name evidence="5" type="ORF">KZ829_08415</name>
</gene>
<dbReference type="InterPro" id="IPR050204">
    <property type="entry name" value="AraC_XylS_family_regulators"/>
</dbReference>
<organism evidence="5 6">
    <name type="scientific">Actinoplanes hulinensis</name>
    <dbReference type="NCBI Taxonomy" id="1144547"/>
    <lineage>
        <taxon>Bacteria</taxon>
        <taxon>Bacillati</taxon>
        <taxon>Actinomycetota</taxon>
        <taxon>Actinomycetes</taxon>
        <taxon>Micromonosporales</taxon>
        <taxon>Micromonosporaceae</taxon>
        <taxon>Actinoplanes</taxon>
    </lineage>
</organism>
<dbReference type="PROSITE" id="PS01124">
    <property type="entry name" value="HTH_ARAC_FAMILY_2"/>
    <property type="match status" value="1"/>
</dbReference>
<dbReference type="InterPro" id="IPR020449">
    <property type="entry name" value="Tscrpt_reg_AraC-type_HTH"/>
</dbReference>
<evidence type="ECO:0000313" key="6">
    <source>
        <dbReference type="Proteomes" id="UP001519863"/>
    </source>
</evidence>
<name>A0ABS7AYG1_9ACTN</name>
<sequence length="346" mass="38567">MTRRQQASTVVDASYEGAAVRVVFRSDDVPVGERLDSYREAVSRIPVPIAVHAEPGAAIRVQMGVMMLGPIEVASVRATDDTHVEIHRPQRLIRRSDPEAFRLLVSLRGHIQMTQGDRGPRLAPNDMAFYDTSRPFHGWRQAVNGQFHMATLTFPRGVLPVPDNLVRSLIGAPINGHQNVAGLMVDVVNRLLTDSVRYTSADVARLSTVVLDLMAAVIGHELGDDTARSASPDSRRRVLQNAIHAYIQRRLGDPNLTPERIAAAHHISVRLLHQLFHDQGATVAGSIRDARLRRCRADLADPLQGGCSITAIAARWGFLNYTHFSRLFRSTYGLSPRDWRQHHRHR</sequence>
<dbReference type="Gene3D" id="1.10.10.60">
    <property type="entry name" value="Homeodomain-like"/>
    <property type="match status" value="1"/>
</dbReference>
<dbReference type="InterPro" id="IPR035418">
    <property type="entry name" value="AraC-bd_2"/>
</dbReference>
<dbReference type="InterPro" id="IPR018060">
    <property type="entry name" value="HTH_AraC"/>
</dbReference>
<dbReference type="PRINTS" id="PR00032">
    <property type="entry name" value="HTHARAC"/>
</dbReference>
<feature type="domain" description="HTH araC/xylS-type" evidence="4">
    <location>
        <begin position="241"/>
        <end position="342"/>
    </location>
</feature>
<proteinExistence type="predicted"/>
<keyword evidence="1" id="KW-0805">Transcription regulation</keyword>
<evidence type="ECO:0000259" key="4">
    <source>
        <dbReference type="PROSITE" id="PS01124"/>
    </source>
</evidence>
<evidence type="ECO:0000256" key="1">
    <source>
        <dbReference type="ARBA" id="ARBA00023015"/>
    </source>
</evidence>
<evidence type="ECO:0000256" key="3">
    <source>
        <dbReference type="ARBA" id="ARBA00023163"/>
    </source>
</evidence>
<protein>
    <submittedName>
        <fullName evidence="5">Helix-turn-helix domain-containing protein</fullName>
    </submittedName>
</protein>
<evidence type="ECO:0000256" key="2">
    <source>
        <dbReference type="ARBA" id="ARBA00023125"/>
    </source>
</evidence>
<evidence type="ECO:0000313" key="5">
    <source>
        <dbReference type="EMBL" id="MBW6433766.1"/>
    </source>
</evidence>
<dbReference type="PANTHER" id="PTHR46796:SF6">
    <property type="entry name" value="ARAC SUBFAMILY"/>
    <property type="match status" value="1"/>
</dbReference>